<comment type="cofactor">
    <cofactor evidence="8">
        <name>Mg(2+)</name>
        <dbReference type="ChEBI" id="CHEBI:18420"/>
    </cofactor>
    <text evidence="8">Binds two Mg(2+) per subunit. The active form of the enzyme binds two Mg(2+) ions in its active site. The first Mg(2+) forms only one salt bridge with the protein.</text>
</comment>
<dbReference type="GO" id="GO:0016896">
    <property type="term" value="F:RNA exonuclease activity, producing 5'-phosphomonoesters"/>
    <property type="evidence" value="ECO:0007669"/>
    <property type="project" value="UniProtKB-UniRule"/>
</dbReference>
<organism evidence="10 11">
    <name type="scientific">SAR86 cluster bacterium</name>
    <dbReference type="NCBI Taxonomy" id="2030880"/>
    <lineage>
        <taxon>Bacteria</taxon>
        <taxon>Pseudomonadati</taxon>
        <taxon>Pseudomonadota</taxon>
        <taxon>Gammaproteobacteria</taxon>
        <taxon>SAR86 cluster</taxon>
    </lineage>
</organism>
<dbReference type="SMART" id="SM00479">
    <property type="entry name" value="EXOIII"/>
    <property type="match status" value="1"/>
</dbReference>
<evidence type="ECO:0000256" key="3">
    <source>
        <dbReference type="ARBA" id="ARBA00022722"/>
    </source>
</evidence>
<evidence type="ECO:0000256" key="4">
    <source>
        <dbReference type="ARBA" id="ARBA00022723"/>
    </source>
</evidence>
<dbReference type="Gene3D" id="3.30.420.10">
    <property type="entry name" value="Ribonuclease H-like superfamily/Ribonuclease H"/>
    <property type="match status" value="1"/>
</dbReference>
<sequence length="222" mass="24357">MAHYRGNSMNFSDPDDQPINLISSRFRTYLPIVIDIETAGFNAKTDAILEIAAVVLGMDDAGILAPTQTLFHRVIPFKGANLEEAALKFTGIDPFHPLRIAQSEADVFQSLFNMVKAAVKSSDCKRAIIVAHNAHFDHGFINAAADRLQIKRNPFHPFSSFDTATLSGLAYGQTVLARACETAGIEFDSAQAHSARYDADRTAKLFCKIVNKWQSLGGWPLS</sequence>
<comment type="subunit">
    <text evidence="1 8">Homodimer.</text>
</comment>
<dbReference type="GO" id="GO:0005829">
    <property type="term" value="C:cytosol"/>
    <property type="evidence" value="ECO:0007669"/>
    <property type="project" value="TreeGrafter"/>
</dbReference>
<dbReference type="InterPro" id="IPR005987">
    <property type="entry name" value="RNase_T"/>
</dbReference>
<dbReference type="GO" id="GO:0000287">
    <property type="term" value="F:magnesium ion binding"/>
    <property type="evidence" value="ECO:0007669"/>
    <property type="project" value="UniProtKB-UniRule"/>
</dbReference>
<keyword evidence="5 8" id="KW-0378">Hydrolase</keyword>
<feature type="binding site" evidence="8">
    <location>
        <position position="193"/>
    </location>
    <ligand>
        <name>Mg(2+)</name>
        <dbReference type="ChEBI" id="CHEBI:18420"/>
        <label>2</label>
        <note>catalytic</note>
    </ligand>
</feature>
<comment type="caution">
    <text evidence="10">The sequence shown here is derived from an EMBL/GenBank/DDBJ whole genome shotgun (WGS) entry which is preliminary data.</text>
</comment>
<evidence type="ECO:0000256" key="5">
    <source>
        <dbReference type="ARBA" id="ARBA00022801"/>
    </source>
</evidence>
<dbReference type="AlphaFoldDB" id="A0A2A4MPV3"/>
<protein>
    <recommendedName>
        <fullName evidence="8">Ribonuclease T</fullName>
        <ecNumber evidence="8">3.1.13.-</ecNumber>
    </recommendedName>
    <alternativeName>
        <fullName evidence="8">Exoribonuclease T</fullName>
        <shortName evidence="8">RNase T</shortName>
    </alternativeName>
</protein>
<dbReference type="InterPro" id="IPR012337">
    <property type="entry name" value="RNaseH-like_sf"/>
</dbReference>
<keyword evidence="7 8" id="KW-0460">Magnesium</keyword>
<feature type="site" description="Important for substrate binding and specificity" evidence="8">
    <location>
        <position position="89"/>
    </location>
</feature>
<evidence type="ECO:0000259" key="9">
    <source>
        <dbReference type="SMART" id="SM00479"/>
    </source>
</evidence>
<feature type="domain" description="Exonuclease" evidence="9">
    <location>
        <begin position="30"/>
        <end position="215"/>
    </location>
</feature>
<evidence type="ECO:0000256" key="7">
    <source>
        <dbReference type="ARBA" id="ARBA00022842"/>
    </source>
</evidence>
<keyword evidence="3 8" id="KW-0540">Nuclease</keyword>
<dbReference type="PANTHER" id="PTHR30231">
    <property type="entry name" value="DNA POLYMERASE III SUBUNIT EPSILON"/>
    <property type="match status" value="1"/>
</dbReference>
<comment type="function">
    <text evidence="8">Trims short 3' overhangs of a variety of RNA species, leaving a one or two nucleotide 3' overhang. Responsible for the end-turnover of tRNA: specifically removes the terminal AMP residue from uncharged tRNA (tRNA-C-C-A). Also appears to be involved in tRNA biosynthesis.</text>
</comment>
<feature type="binding site" evidence="8">
    <location>
        <position position="35"/>
    </location>
    <ligand>
        <name>Mg(2+)</name>
        <dbReference type="ChEBI" id="CHEBI:18420"/>
        <label>2</label>
        <note>catalytic</note>
    </ligand>
</feature>
<feature type="binding site" evidence="8">
    <location>
        <position position="198"/>
    </location>
    <ligand>
        <name>Mg(2+)</name>
        <dbReference type="ChEBI" id="CHEBI:18420"/>
        <label>2</label>
        <note>catalytic</note>
    </ligand>
</feature>
<dbReference type="GO" id="GO:0008408">
    <property type="term" value="F:3'-5' exonuclease activity"/>
    <property type="evidence" value="ECO:0007669"/>
    <property type="project" value="TreeGrafter"/>
</dbReference>
<evidence type="ECO:0000256" key="1">
    <source>
        <dbReference type="ARBA" id="ARBA00011738"/>
    </source>
</evidence>
<keyword evidence="2 8" id="KW-0819">tRNA processing</keyword>
<feature type="active site" description="Proton donor/acceptor" evidence="8">
    <location>
        <position position="193"/>
    </location>
</feature>
<dbReference type="SUPFAM" id="SSF53098">
    <property type="entry name" value="Ribonuclease H-like"/>
    <property type="match status" value="1"/>
</dbReference>
<dbReference type="FunFam" id="3.30.420.10:FF:000009">
    <property type="entry name" value="Ribonuclease T"/>
    <property type="match status" value="1"/>
</dbReference>
<evidence type="ECO:0000256" key="2">
    <source>
        <dbReference type="ARBA" id="ARBA00022694"/>
    </source>
</evidence>
<dbReference type="NCBIfam" id="TIGR01298">
    <property type="entry name" value="RNaseT"/>
    <property type="match status" value="1"/>
</dbReference>
<feature type="site" description="Important for substrate binding and specificity" evidence="8">
    <location>
        <position position="158"/>
    </location>
</feature>
<dbReference type="GO" id="GO:0045004">
    <property type="term" value="P:DNA replication proofreading"/>
    <property type="evidence" value="ECO:0007669"/>
    <property type="project" value="TreeGrafter"/>
</dbReference>
<dbReference type="GO" id="GO:0008033">
    <property type="term" value="P:tRNA processing"/>
    <property type="evidence" value="ECO:0007669"/>
    <property type="project" value="UniProtKB-KW"/>
</dbReference>
<feature type="site" description="Important for substrate binding and specificity" evidence="8">
    <location>
        <position position="136"/>
    </location>
</feature>
<feature type="binding site" evidence="8">
    <location>
        <position position="35"/>
    </location>
    <ligand>
        <name>Mg(2+)</name>
        <dbReference type="ChEBI" id="CHEBI:18420"/>
        <label>1</label>
        <note>catalytic</note>
    </ligand>
</feature>
<dbReference type="PANTHER" id="PTHR30231:SF2">
    <property type="entry name" value="RIBONUCLEASE T"/>
    <property type="match status" value="1"/>
</dbReference>
<dbReference type="HAMAP" id="MF_00157">
    <property type="entry name" value="RNase_T"/>
    <property type="match status" value="1"/>
</dbReference>
<dbReference type="InterPro" id="IPR013520">
    <property type="entry name" value="Ribonucl_H"/>
</dbReference>
<dbReference type="GO" id="GO:0003676">
    <property type="term" value="F:nucleic acid binding"/>
    <property type="evidence" value="ECO:0007669"/>
    <property type="project" value="InterPro"/>
</dbReference>
<keyword evidence="6 8" id="KW-0269">Exonuclease</keyword>
<dbReference type="InterPro" id="IPR036397">
    <property type="entry name" value="RNaseH_sf"/>
</dbReference>
<feature type="binding site" evidence="8">
    <location>
        <position position="37"/>
    </location>
    <ligand>
        <name>Mg(2+)</name>
        <dbReference type="ChEBI" id="CHEBI:18420"/>
        <label>2</label>
        <note>catalytic</note>
    </ligand>
</feature>
<evidence type="ECO:0000313" key="11">
    <source>
        <dbReference type="Proteomes" id="UP000218172"/>
    </source>
</evidence>
<name>A0A2A4MPV3_9GAMM</name>
<keyword evidence="4 8" id="KW-0479">Metal-binding</keyword>
<evidence type="ECO:0000256" key="8">
    <source>
        <dbReference type="HAMAP-Rule" id="MF_00157"/>
    </source>
</evidence>
<dbReference type="EMBL" id="NVQR01000060">
    <property type="protein sequence ID" value="PCH61754.1"/>
    <property type="molecule type" value="Genomic_DNA"/>
</dbReference>
<evidence type="ECO:0000313" key="10">
    <source>
        <dbReference type="EMBL" id="PCH61754.1"/>
    </source>
</evidence>
<dbReference type="Pfam" id="PF00929">
    <property type="entry name" value="RNase_T"/>
    <property type="match status" value="1"/>
</dbReference>
<evidence type="ECO:0000256" key="6">
    <source>
        <dbReference type="ARBA" id="ARBA00022839"/>
    </source>
</evidence>
<comment type="similarity">
    <text evidence="8">Belongs to the RNase T family.</text>
</comment>
<dbReference type="EC" id="3.1.13.-" evidence="8"/>
<accession>A0A2A4MPV3</accession>
<gene>
    <name evidence="8" type="primary">rnt</name>
    <name evidence="10" type="ORF">COC19_04330</name>
</gene>
<feature type="site" description="Important for substrate binding and specificity" evidence="8">
    <location>
        <position position="41"/>
    </location>
</feature>
<reference evidence="11" key="1">
    <citation type="submission" date="2017-08" db="EMBL/GenBank/DDBJ databases">
        <title>A dynamic microbial community with high functional redundancy inhabits the cold, oxic subseafloor aquifer.</title>
        <authorList>
            <person name="Tully B.J."/>
            <person name="Wheat C.G."/>
            <person name="Glazer B.T."/>
            <person name="Huber J.A."/>
        </authorList>
    </citation>
    <scope>NUCLEOTIDE SEQUENCE [LARGE SCALE GENOMIC DNA]</scope>
</reference>
<dbReference type="Proteomes" id="UP000218172">
    <property type="component" value="Unassembled WGS sequence"/>
</dbReference>
<proteinExistence type="inferred from homology"/>